<evidence type="ECO:0000256" key="2">
    <source>
        <dbReference type="SAM" id="MobiDB-lite"/>
    </source>
</evidence>
<dbReference type="Gene3D" id="3.40.390.10">
    <property type="entry name" value="Collagenase (Catalytic Domain)"/>
    <property type="match status" value="1"/>
</dbReference>
<reference evidence="4 5" key="1">
    <citation type="journal article" date="2016" name="Int. J. Syst. Evol. Microbiol.">
        <title>Chitinibacter fontanus sp. nov., isolated from a spring.</title>
        <authorList>
            <person name="Sheu S.Y."/>
            <person name="Li Y.S."/>
            <person name="Young C.C."/>
            <person name="Chen W.M."/>
        </authorList>
    </citation>
    <scope>NUCLEOTIDE SEQUENCE [LARGE SCALE GENOMIC DNA]</scope>
    <source>
        <strain evidence="4 5">STM-7</strain>
    </source>
</reference>
<evidence type="ECO:0000259" key="3">
    <source>
        <dbReference type="PROSITE" id="PS51841"/>
    </source>
</evidence>
<dbReference type="GO" id="GO:0004553">
    <property type="term" value="F:hydrolase activity, hydrolyzing O-glycosyl compounds"/>
    <property type="evidence" value="ECO:0007669"/>
    <property type="project" value="InterPro"/>
</dbReference>
<evidence type="ECO:0000313" key="4">
    <source>
        <dbReference type="EMBL" id="QLI81450.1"/>
    </source>
</evidence>
<feature type="region of interest" description="Disordered" evidence="2">
    <location>
        <begin position="376"/>
        <end position="398"/>
    </location>
</feature>
<accession>A0A7D5ZJC4</accession>
<feature type="compositionally biased region" description="Pro residues" evidence="2">
    <location>
        <begin position="186"/>
        <end position="204"/>
    </location>
</feature>
<feature type="compositionally biased region" description="Polar residues" evidence="2">
    <location>
        <begin position="167"/>
        <end position="179"/>
    </location>
</feature>
<keyword evidence="1" id="KW-0378">Hydrolase</keyword>
<dbReference type="EMBL" id="CP058952">
    <property type="protein sequence ID" value="QLI81450.1"/>
    <property type="molecule type" value="Genomic_DNA"/>
</dbReference>
<dbReference type="Pfam" id="PF02839">
    <property type="entry name" value="CBM_5_12"/>
    <property type="match status" value="2"/>
</dbReference>
<dbReference type="GO" id="GO:0005576">
    <property type="term" value="C:extracellular region"/>
    <property type="evidence" value="ECO:0007669"/>
    <property type="project" value="InterPro"/>
</dbReference>
<dbReference type="InterPro" id="IPR003610">
    <property type="entry name" value="CBM5/12"/>
</dbReference>
<dbReference type="SUPFAM" id="SSF55486">
    <property type="entry name" value="Metalloproteases ('zincins'), catalytic domain"/>
    <property type="match status" value="1"/>
</dbReference>
<evidence type="ECO:0000256" key="1">
    <source>
        <dbReference type="ARBA" id="ARBA00022801"/>
    </source>
</evidence>
<feature type="region of interest" description="Disordered" evidence="2">
    <location>
        <begin position="59"/>
        <end position="127"/>
    </location>
</feature>
<dbReference type="Gene3D" id="2.10.10.20">
    <property type="entry name" value="Carbohydrate-binding module superfamily 5/12"/>
    <property type="match status" value="2"/>
</dbReference>
<dbReference type="CDD" id="cd12215">
    <property type="entry name" value="ChiC_BD"/>
    <property type="match status" value="2"/>
</dbReference>
<dbReference type="Proteomes" id="UP000510822">
    <property type="component" value="Chromosome"/>
</dbReference>
<dbReference type="SMART" id="SM00495">
    <property type="entry name" value="ChtBD3"/>
    <property type="match status" value="2"/>
</dbReference>
<dbReference type="GO" id="GO:0008237">
    <property type="term" value="F:metallopeptidase activity"/>
    <property type="evidence" value="ECO:0007669"/>
    <property type="project" value="InterPro"/>
</dbReference>
<organism evidence="4 5">
    <name type="scientific">Chitinibacter fontanus</name>
    <dbReference type="NCBI Taxonomy" id="1737446"/>
    <lineage>
        <taxon>Bacteria</taxon>
        <taxon>Pseudomonadati</taxon>
        <taxon>Pseudomonadota</taxon>
        <taxon>Betaproteobacteria</taxon>
        <taxon>Neisseriales</taxon>
        <taxon>Chitinibacteraceae</taxon>
        <taxon>Chitinibacter</taxon>
    </lineage>
</organism>
<keyword evidence="5" id="KW-1185">Reference proteome</keyword>
<dbReference type="SUPFAM" id="SSF51055">
    <property type="entry name" value="Carbohydrate binding domain"/>
    <property type="match status" value="2"/>
</dbReference>
<feature type="domain" description="LTD" evidence="3">
    <location>
        <begin position="195"/>
        <end position="321"/>
    </location>
</feature>
<dbReference type="InterPro" id="IPR024079">
    <property type="entry name" value="MetalloPept_cat_dom_sf"/>
</dbReference>
<dbReference type="InterPro" id="IPR001322">
    <property type="entry name" value="Lamin_tail_dom"/>
</dbReference>
<dbReference type="RefSeq" id="WP_180308576.1">
    <property type="nucleotide sequence ID" value="NZ_CP058952.1"/>
</dbReference>
<dbReference type="GO" id="GO:0005975">
    <property type="term" value="P:carbohydrate metabolic process"/>
    <property type="evidence" value="ECO:0007669"/>
    <property type="project" value="InterPro"/>
</dbReference>
<dbReference type="PROSITE" id="PS51841">
    <property type="entry name" value="LTD"/>
    <property type="match status" value="1"/>
</dbReference>
<dbReference type="Pfam" id="PF00932">
    <property type="entry name" value="LTD"/>
    <property type="match status" value="1"/>
</dbReference>
<sequence>MASAAACAPSWQTTTTYLAGNSVNYQGQDYRAKWWTQGENPANNSTVGKPWELVAACNPTNATPIPTPSITPSIRPSNAPTLIPQTPTPTSTPTLKPTTNPSSTPRPSASPSPTASPTATPIPSSSTCFNEWNGSSVYVVGNKVTRNGINYQAKWWTQGNDPAVNSGDAQPWQNLGSCGNTNTTPAPSPSNNPTSSPNPNPTTTPPNTGVIDHLVINEVAADATGQGSWFEIYNPTQQTVSLNDISVRIQSKTQSTINSYALSGSLDANSYVVISSNSEANPPKKNQQIQFIGNYQDWPVWSNDSGAIELVRNGQTVDFVRFGNNVTLPLTTNAWQGKAAPALSGNASYSLVRYFTQTSDTDSAADWRVVPFGTPAGRNDVDSNATDNDHDGIPTSAKQPGGSYAGLDLYAMGVRAGRPSILLHVDWMQSSTDEGIKPRKEALQMVREAFNRKGIDLLIDAGQLYSPVFNPADFNLGNGKEVPFARCVSLYKNPDCADVISYKNDSMDVRRRLIFHYMLMGSTQNTNGYGGSSGLAEINGNDLLVSLGFWGLNSSSANNLYMLINYQAGTIMHELGHNLGLQHGGNEATNDKPNYLSVMNYLYQLNGVPSDPSGQSMMERIYYNLNNRGKATPGRAANTYGVCDVLDGPCGNRFVIDYSNGSSTSLNENALNEAKLVGRGANNGTFADWNANAIVDSNVSFDTNNDGQIQTSLSDYDDWGKIQLAFNGGLYSVFGVSLEPILNSKQNRTLKETQLETAIETPPAAYLLPR</sequence>
<name>A0A7D5ZJC4_9NEIS</name>
<dbReference type="KEGG" id="cfon:HZU75_07880"/>
<protein>
    <submittedName>
        <fullName evidence="4">Lamin tail domain-containing protein</fullName>
    </submittedName>
</protein>
<proteinExistence type="predicted"/>
<feature type="region of interest" description="Disordered" evidence="2">
    <location>
        <begin position="162"/>
        <end position="209"/>
    </location>
</feature>
<dbReference type="GO" id="GO:0030246">
    <property type="term" value="F:carbohydrate binding"/>
    <property type="evidence" value="ECO:0007669"/>
    <property type="project" value="InterPro"/>
</dbReference>
<dbReference type="AlphaFoldDB" id="A0A7D5ZJC4"/>
<gene>
    <name evidence="4" type="ORF">HZU75_07880</name>
</gene>
<dbReference type="InterPro" id="IPR036573">
    <property type="entry name" value="CBM_sf_5/12"/>
</dbReference>
<evidence type="ECO:0000313" key="5">
    <source>
        <dbReference type="Proteomes" id="UP000510822"/>
    </source>
</evidence>